<gene>
    <name evidence="2" type="ORF">BSAL_02950</name>
</gene>
<reference evidence="3" key="1">
    <citation type="submission" date="2015-09" db="EMBL/GenBank/DDBJ databases">
        <authorList>
            <consortium name="Pathogen Informatics"/>
        </authorList>
    </citation>
    <scope>NUCLEOTIDE SEQUENCE [LARGE SCALE GENOMIC DNA]</scope>
    <source>
        <strain evidence="3">Lake Konstanz</strain>
    </source>
</reference>
<feature type="region of interest" description="Disordered" evidence="1">
    <location>
        <begin position="516"/>
        <end position="541"/>
    </location>
</feature>
<evidence type="ECO:0000313" key="3">
    <source>
        <dbReference type="Proteomes" id="UP000051952"/>
    </source>
</evidence>
<feature type="region of interest" description="Disordered" evidence="1">
    <location>
        <begin position="18"/>
        <end position="109"/>
    </location>
</feature>
<feature type="compositionally biased region" description="Polar residues" evidence="1">
    <location>
        <begin position="20"/>
        <end position="31"/>
    </location>
</feature>
<keyword evidence="3" id="KW-1185">Reference proteome</keyword>
<organism evidence="2 3">
    <name type="scientific">Bodo saltans</name>
    <name type="common">Flagellated protozoan</name>
    <dbReference type="NCBI Taxonomy" id="75058"/>
    <lineage>
        <taxon>Eukaryota</taxon>
        <taxon>Discoba</taxon>
        <taxon>Euglenozoa</taxon>
        <taxon>Kinetoplastea</taxon>
        <taxon>Metakinetoplastina</taxon>
        <taxon>Eubodonida</taxon>
        <taxon>Bodonidae</taxon>
        <taxon>Bodo</taxon>
    </lineage>
</organism>
<proteinExistence type="predicted"/>
<feature type="compositionally biased region" description="Low complexity" evidence="1">
    <location>
        <begin position="140"/>
        <end position="160"/>
    </location>
</feature>
<feature type="non-terminal residue" evidence="2">
    <location>
        <position position="541"/>
    </location>
</feature>
<feature type="compositionally biased region" description="Low complexity" evidence="1">
    <location>
        <begin position="261"/>
        <end position="270"/>
    </location>
</feature>
<sequence length="541" mass="56588">GDRLFAIPAAAEAAEGRITAQLSSRVTTPDDTPSAECTHHTAASHISATQEDDNEVRGGGDDADDDDLMHEETMDGATRPTHHYAVGDDSPAESAQVPPPVPTTFEEVAVTPSSPAPLAVMVVAASLPNSLHAGSGGSDATGTTASSSGPNPLLPSLLPPTCESRHHDNPLLSTDAAHSAAVAQKQHQPPLPQHHLTQLTYGGTLLVQDLSPCDLEIHSSSIVPALDNDVAAAVNSAVLGGVGGGDDAHHRSPSLSRHRQPVTVGSVSPPAGSPPPPRETLPATLDDGMPRIGHIVLAFSDSDMREYSEEEHQQSTAADPPPSAALPGQVDSTKGVSHIAEKEVIVVNAIDPEQEVELIASEEEETSCEGSTPTYSSDSPCVHAEVDDIGVADDTSVPQQELLPHQQPSMHNDDGEDDAPLFKQQERMSSSAALAVSSNASKKHLASSQVKAPAKHDQQQQGYQPGDQVEARWGASWYPAVVVSVLGKAVEVRWLKDNSTVHMTVKHVRRPKVLKSISTPNAGASHTTAASSDGGQPVHRL</sequence>
<feature type="compositionally biased region" description="Polar residues" evidence="1">
    <location>
        <begin position="516"/>
        <end position="534"/>
    </location>
</feature>
<feature type="region of interest" description="Disordered" evidence="1">
    <location>
        <begin position="243"/>
        <end position="288"/>
    </location>
</feature>
<feature type="compositionally biased region" description="Basic and acidic residues" evidence="1">
    <location>
        <begin position="304"/>
        <end position="313"/>
    </location>
</feature>
<feature type="region of interest" description="Disordered" evidence="1">
    <location>
        <begin position="304"/>
        <end position="335"/>
    </location>
</feature>
<accession>A0A0S4JR83</accession>
<evidence type="ECO:0000313" key="2">
    <source>
        <dbReference type="EMBL" id="CUG93280.1"/>
    </source>
</evidence>
<name>A0A0S4JR83_BODSA</name>
<feature type="compositionally biased region" description="Low complexity" evidence="1">
    <location>
        <begin position="429"/>
        <end position="440"/>
    </location>
</feature>
<feature type="region of interest" description="Disordered" evidence="1">
    <location>
        <begin position="427"/>
        <end position="466"/>
    </location>
</feature>
<feature type="non-terminal residue" evidence="2">
    <location>
        <position position="1"/>
    </location>
</feature>
<dbReference type="VEuPathDB" id="TriTrypDB:BSAL_02950"/>
<evidence type="ECO:0000256" key="1">
    <source>
        <dbReference type="SAM" id="MobiDB-lite"/>
    </source>
</evidence>
<feature type="region of interest" description="Disordered" evidence="1">
    <location>
        <begin position="361"/>
        <end position="381"/>
    </location>
</feature>
<dbReference type="EMBL" id="CYKH01002136">
    <property type="protein sequence ID" value="CUG93280.1"/>
    <property type="molecule type" value="Genomic_DNA"/>
</dbReference>
<dbReference type="Gene3D" id="2.30.30.140">
    <property type="match status" value="1"/>
</dbReference>
<feature type="region of interest" description="Disordered" evidence="1">
    <location>
        <begin position="134"/>
        <end position="171"/>
    </location>
</feature>
<dbReference type="Proteomes" id="UP000051952">
    <property type="component" value="Unassembled WGS sequence"/>
</dbReference>
<protein>
    <submittedName>
        <fullName evidence="2">Uncharacterized protein</fullName>
    </submittedName>
</protein>
<dbReference type="AlphaFoldDB" id="A0A0S4JR83"/>